<dbReference type="Proteomes" id="UP000735302">
    <property type="component" value="Unassembled WGS sequence"/>
</dbReference>
<comment type="caution">
    <text evidence="2">The sequence shown here is derived from an EMBL/GenBank/DDBJ whole genome shotgun (WGS) entry which is preliminary data.</text>
</comment>
<gene>
    <name evidence="2" type="ORF">PoB_007373000</name>
</gene>
<evidence type="ECO:0000313" key="3">
    <source>
        <dbReference type="Proteomes" id="UP000735302"/>
    </source>
</evidence>
<keyword evidence="3" id="KW-1185">Reference proteome</keyword>
<dbReference type="AlphaFoldDB" id="A0AAV4DTB4"/>
<evidence type="ECO:0000313" key="2">
    <source>
        <dbReference type="EMBL" id="GFO47225.1"/>
    </source>
</evidence>
<dbReference type="EMBL" id="BLXT01008287">
    <property type="protein sequence ID" value="GFO47225.1"/>
    <property type="molecule type" value="Genomic_DNA"/>
</dbReference>
<feature type="region of interest" description="Disordered" evidence="1">
    <location>
        <begin position="56"/>
        <end position="76"/>
    </location>
</feature>
<name>A0AAV4DTB4_9GAST</name>
<proteinExistence type="predicted"/>
<reference evidence="2 3" key="1">
    <citation type="journal article" date="2021" name="Elife">
        <title>Chloroplast acquisition without the gene transfer in kleptoplastic sea slugs, Plakobranchus ocellatus.</title>
        <authorList>
            <person name="Maeda T."/>
            <person name="Takahashi S."/>
            <person name="Yoshida T."/>
            <person name="Shimamura S."/>
            <person name="Takaki Y."/>
            <person name="Nagai Y."/>
            <person name="Toyoda A."/>
            <person name="Suzuki Y."/>
            <person name="Arimoto A."/>
            <person name="Ishii H."/>
            <person name="Satoh N."/>
            <person name="Nishiyama T."/>
            <person name="Hasebe M."/>
            <person name="Maruyama T."/>
            <person name="Minagawa J."/>
            <person name="Obokata J."/>
            <person name="Shigenobu S."/>
        </authorList>
    </citation>
    <scope>NUCLEOTIDE SEQUENCE [LARGE SCALE GENOMIC DNA]</scope>
</reference>
<organism evidence="2 3">
    <name type="scientific">Plakobranchus ocellatus</name>
    <dbReference type="NCBI Taxonomy" id="259542"/>
    <lineage>
        <taxon>Eukaryota</taxon>
        <taxon>Metazoa</taxon>
        <taxon>Spiralia</taxon>
        <taxon>Lophotrochozoa</taxon>
        <taxon>Mollusca</taxon>
        <taxon>Gastropoda</taxon>
        <taxon>Heterobranchia</taxon>
        <taxon>Euthyneura</taxon>
        <taxon>Panpulmonata</taxon>
        <taxon>Sacoglossa</taxon>
        <taxon>Placobranchoidea</taxon>
        <taxon>Plakobranchidae</taxon>
        <taxon>Plakobranchus</taxon>
    </lineage>
</organism>
<sequence>MKLSMVIATQVPLVLVYKREKVGFLYIASPQQGDLRILGSLSGRGTDGGARICNRRVPGDLRPDSQVTQPPTGGVGGTVACESALRSAGTLLSRVRATSTGQLKRRNN</sequence>
<protein>
    <submittedName>
        <fullName evidence="2">Uncharacterized protein</fullName>
    </submittedName>
</protein>
<accession>A0AAV4DTB4</accession>
<evidence type="ECO:0000256" key="1">
    <source>
        <dbReference type="SAM" id="MobiDB-lite"/>
    </source>
</evidence>